<accession>A0A2T4YTU2</accession>
<evidence type="ECO:0000313" key="3">
    <source>
        <dbReference type="Proteomes" id="UP000240996"/>
    </source>
</evidence>
<gene>
    <name evidence="2" type="ORF">C8J24_0617</name>
</gene>
<dbReference type="Proteomes" id="UP000240996">
    <property type="component" value="Unassembled WGS sequence"/>
</dbReference>
<dbReference type="AlphaFoldDB" id="A0A2T4YTU2"/>
<name>A0A2T4YTU2_9SPHN</name>
<comment type="caution">
    <text evidence="2">The sequence shown here is derived from an EMBL/GenBank/DDBJ whole genome shotgun (WGS) entry which is preliminary data.</text>
</comment>
<proteinExistence type="predicted"/>
<feature type="region of interest" description="Disordered" evidence="1">
    <location>
        <begin position="83"/>
        <end position="121"/>
    </location>
</feature>
<protein>
    <submittedName>
        <fullName evidence="2">Uncharacterized protein</fullName>
    </submittedName>
</protein>
<dbReference type="RefSeq" id="WP_107930193.1">
    <property type="nucleotide sequence ID" value="NZ_PZZN01000001.1"/>
</dbReference>
<sequence length="156" mass="17531">MTDLPALKDQIASFTGKTLASQLRVLMPDIDSRVREGVDHETIVEGLTKAGLPISLNTFRVYLYRYRLKARASKIEPLVEIVRSEPEPNTDRNIVTDPKPMADDNPPSDLPETEPNTVAVDSLSLTDLLDAKKSDAYIDQYMNRRPRLLGRNRGQP</sequence>
<evidence type="ECO:0000313" key="2">
    <source>
        <dbReference type="EMBL" id="PTM47230.1"/>
    </source>
</evidence>
<keyword evidence="3" id="KW-1185">Reference proteome</keyword>
<organism evidence="2 3">
    <name type="scientific">Sphingomonas aerolata</name>
    <dbReference type="NCBI Taxonomy" id="185951"/>
    <lineage>
        <taxon>Bacteria</taxon>
        <taxon>Pseudomonadati</taxon>
        <taxon>Pseudomonadota</taxon>
        <taxon>Alphaproteobacteria</taxon>
        <taxon>Sphingomonadales</taxon>
        <taxon>Sphingomonadaceae</taxon>
        <taxon>Sphingomonas</taxon>
    </lineage>
</organism>
<evidence type="ECO:0000256" key="1">
    <source>
        <dbReference type="SAM" id="MobiDB-lite"/>
    </source>
</evidence>
<reference evidence="2 3" key="1">
    <citation type="submission" date="2018-04" db="EMBL/GenBank/DDBJ databases">
        <title>Genomic Encyclopedia of Type Strains, Phase III (KMG-III): the genomes of soil and plant-associated and newly described type strains.</title>
        <authorList>
            <person name="Whitman W."/>
        </authorList>
    </citation>
    <scope>NUCLEOTIDE SEQUENCE [LARGE SCALE GENOMIC DNA]</scope>
    <source>
        <strain evidence="2 3">NW12</strain>
    </source>
</reference>
<dbReference type="EMBL" id="PZZN01000001">
    <property type="protein sequence ID" value="PTM47230.1"/>
    <property type="molecule type" value="Genomic_DNA"/>
</dbReference>